<comment type="cofactor">
    <cofactor evidence="1 10">
        <name>Mg(2+)</name>
        <dbReference type="ChEBI" id="CHEBI:18420"/>
    </cofactor>
</comment>
<sequence length="311" mass="35276">MTKSIYGIAGPTASGKTALSISIAKKINAEIISVDSSLVYKDMDIGTAKPTVDEMEGIPHHLIDIIEPTESFSVADFIREVNRLKVEIWARDKEVLLVGGTMLYFKGLIEGLSVLPESDLKIRATLELECKSKGLEYLYKQLKQFDSQAADKINANDQQRIFRALEVIMISGKKYSELVQTAKVGALEEELKLCAIVPQDRSLLHSNIETRFKQMVENNFLDEVKTLKENPSLTVETTAIRSVGYRQAWEYLDGNISYEEFLHKGIVATRQLAKRQLTWIRNWKGEIKLIDMESTSKKREVLEYFGKEYTG</sequence>
<evidence type="ECO:0000256" key="4">
    <source>
        <dbReference type="ARBA" id="ARBA00022679"/>
    </source>
</evidence>
<feature type="site" description="Interaction with substrate tRNA" evidence="10">
    <location>
        <position position="123"/>
    </location>
</feature>
<reference evidence="15 17" key="2">
    <citation type="submission" date="2019-08" db="EMBL/GenBank/DDBJ databases">
        <title>Complete genome sequences of Francisella adeliensis (FSC1325 and FSC1326).</title>
        <authorList>
            <person name="Ohrman C."/>
            <person name="Uneklint I."/>
            <person name="Vallesi A."/>
            <person name="Karlsson L."/>
            <person name="Sjodin A."/>
        </authorList>
    </citation>
    <scope>NUCLEOTIDE SEQUENCE [LARGE SCALE GENOMIC DNA]</scope>
    <source>
        <strain evidence="15 17">FSC1325</strain>
    </source>
</reference>
<dbReference type="Pfam" id="PF01715">
    <property type="entry name" value="IPPT"/>
    <property type="match status" value="1"/>
</dbReference>
<keyword evidence="8 10" id="KW-0460">Magnesium</keyword>
<evidence type="ECO:0000313" key="16">
    <source>
        <dbReference type="Proteomes" id="UP000251120"/>
    </source>
</evidence>
<dbReference type="GO" id="GO:0052381">
    <property type="term" value="F:tRNA dimethylallyltransferase activity"/>
    <property type="evidence" value="ECO:0007669"/>
    <property type="project" value="UniProtKB-UniRule"/>
</dbReference>
<proteinExistence type="inferred from homology"/>
<dbReference type="Gene3D" id="3.40.50.300">
    <property type="entry name" value="P-loop containing nucleotide triphosphate hydrolases"/>
    <property type="match status" value="1"/>
</dbReference>
<evidence type="ECO:0000313" key="15">
    <source>
        <dbReference type="EMBL" id="QIW12481.1"/>
    </source>
</evidence>
<evidence type="ECO:0000256" key="9">
    <source>
        <dbReference type="ARBA" id="ARBA00049563"/>
    </source>
</evidence>
<comment type="catalytic activity">
    <reaction evidence="9 10 11">
        <text>adenosine(37) in tRNA + dimethylallyl diphosphate = N(6)-dimethylallyladenosine(37) in tRNA + diphosphate</text>
        <dbReference type="Rhea" id="RHEA:26482"/>
        <dbReference type="Rhea" id="RHEA-COMP:10162"/>
        <dbReference type="Rhea" id="RHEA-COMP:10375"/>
        <dbReference type="ChEBI" id="CHEBI:33019"/>
        <dbReference type="ChEBI" id="CHEBI:57623"/>
        <dbReference type="ChEBI" id="CHEBI:74411"/>
        <dbReference type="ChEBI" id="CHEBI:74415"/>
        <dbReference type="EC" id="2.5.1.75"/>
    </reaction>
</comment>
<evidence type="ECO:0000256" key="13">
    <source>
        <dbReference type="RuleBase" id="RU003785"/>
    </source>
</evidence>
<dbReference type="InterPro" id="IPR039657">
    <property type="entry name" value="Dimethylallyltransferase"/>
</dbReference>
<evidence type="ECO:0000256" key="2">
    <source>
        <dbReference type="ARBA" id="ARBA00003213"/>
    </source>
</evidence>
<keyword evidence="7 10" id="KW-0067">ATP-binding</keyword>
<evidence type="ECO:0000256" key="8">
    <source>
        <dbReference type="ARBA" id="ARBA00022842"/>
    </source>
</evidence>
<dbReference type="PANTHER" id="PTHR11088:SF60">
    <property type="entry name" value="TRNA DIMETHYLALLYLTRANSFERASE"/>
    <property type="match status" value="1"/>
</dbReference>
<evidence type="ECO:0000256" key="12">
    <source>
        <dbReference type="RuleBase" id="RU003784"/>
    </source>
</evidence>
<dbReference type="Gene3D" id="1.10.20.140">
    <property type="match status" value="1"/>
</dbReference>
<dbReference type="SUPFAM" id="SSF52540">
    <property type="entry name" value="P-loop containing nucleoside triphosphate hydrolases"/>
    <property type="match status" value="1"/>
</dbReference>
<feature type="binding site" evidence="10">
    <location>
        <begin position="10"/>
        <end position="17"/>
    </location>
    <ligand>
        <name>ATP</name>
        <dbReference type="ChEBI" id="CHEBI:30616"/>
    </ligand>
</feature>
<dbReference type="OrthoDB" id="9776390at2"/>
<keyword evidence="5 10" id="KW-0819">tRNA processing</keyword>
<evidence type="ECO:0000313" key="17">
    <source>
        <dbReference type="Proteomes" id="UP000681131"/>
    </source>
</evidence>
<evidence type="ECO:0000256" key="5">
    <source>
        <dbReference type="ARBA" id="ARBA00022694"/>
    </source>
</evidence>
<dbReference type="Proteomes" id="UP000251120">
    <property type="component" value="Chromosome"/>
</dbReference>
<dbReference type="GO" id="GO:0006400">
    <property type="term" value="P:tRNA modification"/>
    <property type="evidence" value="ECO:0007669"/>
    <property type="project" value="TreeGrafter"/>
</dbReference>
<dbReference type="EMBL" id="CP021781">
    <property type="protein sequence ID" value="AXA34237.1"/>
    <property type="molecule type" value="Genomic_DNA"/>
</dbReference>
<dbReference type="RefSeq" id="WP_112870415.1">
    <property type="nucleotide sequence ID" value="NZ_CP021781.1"/>
</dbReference>
<keyword evidence="4 10" id="KW-0808">Transferase</keyword>
<comment type="caution">
    <text evidence="10">Lacks conserved residue(s) required for the propagation of feature annotation.</text>
</comment>
<dbReference type="PANTHER" id="PTHR11088">
    <property type="entry name" value="TRNA DIMETHYLALLYLTRANSFERASE"/>
    <property type="match status" value="1"/>
</dbReference>
<evidence type="ECO:0000256" key="6">
    <source>
        <dbReference type="ARBA" id="ARBA00022741"/>
    </source>
</evidence>
<dbReference type="KEGG" id="fad:CDH04_07395"/>
<evidence type="ECO:0000256" key="1">
    <source>
        <dbReference type="ARBA" id="ARBA00001946"/>
    </source>
</evidence>
<keyword evidence="17" id="KW-1185">Reference proteome</keyword>
<feature type="binding site" evidence="10">
    <location>
        <begin position="12"/>
        <end position="17"/>
    </location>
    <ligand>
        <name>substrate</name>
    </ligand>
</feature>
<dbReference type="Proteomes" id="UP000681131">
    <property type="component" value="Chromosome"/>
</dbReference>
<evidence type="ECO:0000256" key="10">
    <source>
        <dbReference type="HAMAP-Rule" id="MF_00185"/>
    </source>
</evidence>
<dbReference type="FunFam" id="1.10.20.140:FF:000001">
    <property type="entry name" value="tRNA dimethylallyltransferase"/>
    <property type="match status" value="1"/>
</dbReference>
<feature type="site" description="Interaction with substrate tRNA" evidence="10">
    <location>
        <position position="101"/>
    </location>
</feature>
<name>A0A2Z4XZD6_9GAMM</name>
<reference evidence="14 16" key="1">
    <citation type="submission" date="2017-06" db="EMBL/GenBank/DDBJ databases">
        <title>Complete genome of Francisella adeliensis.</title>
        <authorList>
            <person name="Vallesi A."/>
            <person name="Sjodin A."/>
        </authorList>
    </citation>
    <scope>NUCLEOTIDE SEQUENCE [LARGE SCALE GENOMIC DNA]</scope>
    <source>
        <strain evidence="14 16">FDC440</strain>
    </source>
</reference>
<evidence type="ECO:0000256" key="11">
    <source>
        <dbReference type="RuleBase" id="RU003783"/>
    </source>
</evidence>
<comment type="subunit">
    <text evidence="10">Monomer.</text>
</comment>
<dbReference type="InterPro" id="IPR018022">
    <property type="entry name" value="IPT"/>
</dbReference>
<dbReference type="NCBIfam" id="TIGR00174">
    <property type="entry name" value="miaA"/>
    <property type="match status" value="1"/>
</dbReference>
<dbReference type="EMBL" id="CP043424">
    <property type="protein sequence ID" value="QIW12481.1"/>
    <property type="molecule type" value="Genomic_DNA"/>
</dbReference>
<comment type="similarity">
    <text evidence="3 10 13">Belongs to the IPP transferase family.</text>
</comment>
<protein>
    <recommendedName>
        <fullName evidence="10">tRNA dimethylallyltransferase</fullName>
        <ecNumber evidence="10">2.5.1.75</ecNumber>
    </recommendedName>
    <alternativeName>
        <fullName evidence="10">Dimethylallyl diphosphate:tRNA dimethylallyltransferase</fullName>
        <shortName evidence="10">DMAPP:tRNA dimethylallyltransferase</shortName>
        <shortName evidence="10">DMATase</shortName>
    </alternativeName>
    <alternativeName>
        <fullName evidence="10">Isopentenyl-diphosphate:tRNA isopentenyltransferase</fullName>
        <shortName evidence="10">IPP transferase</shortName>
        <shortName evidence="10">IPPT</shortName>
        <shortName evidence="10">IPTase</shortName>
    </alternativeName>
</protein>
<dbReference type="AlphaFoldDB" id="A0A2Z4XZD6"/>
<dbReference type="GO" id="GO:0005524">
    <property type="term" value="F:ATP binding"/>
    <property type="evidence" value="ECO:0007669"/>
    <property type="project" value="UniProtKB-UniRule"/>
</dbReference>
<feature type="region of interest" description="Interaction with substrate tRNA" evidence="10">
    <location>
        <begin position="35"/>
        <end position="38"/>
    </location>
</feature>
<feature type="region of interest" description="Interaction with substrate tRNA" evidence="10">
    <location>
        <begin position="159"/>
        <end position="163"/>
    </location>
</feature>
<accession>A0A2Z4XZD6</accession>
<keyword evidence="6 10" id="KW-0547">Nucleotide-binding</keyword>
<evidence type="ECO:0000313" key="14">
    <source>
        <dbReference type="EMBL" id="AXA34237.1"/>
    </source>
</evidence>
<dbReference type="HAMAP" id="MF_00185">
    <property type="entry name" value="IPP_trans"/>
    <property type="match status" value="1"/>
</dbReference>
<gene>
    <name evidence="10 15" type="primary">miaA</name>
    <name evidence="14" type="ORF">CDH04_07395</name>
    <name evidence="15" type="ORF">FZC43_07400</name>
</gene>
<evidence type="ECO:0000256" key="3">
    <source>
        <dbReference type="ARBA" id="ARBA00005842"/>
    </source>
</evidence>
<organism evidence="14 16">
    <name type="scientific">Francisella adeliensis</name>
    <dbReference type="NCBI Taxonomy" id="2007306"/>
    <lineage>
        <taxon>Bacteria</taxon>
        <taxon>Pseudomonadati</taxon>
        <taxon>Pseudomonadota</taxon>
        <taxon>Gammaproteobacteria</taxon>
        <taxon>Thiotrichales</taxon>
        <taxon>Francisellaceae</taxon>
        <taxon>Francisella</taxon>
    </lineage>
</organism>
<evidence type="ECO:0000256" key="7">
    <source>
        <dbReference type="ARBA" id="ARBA00022840"/>
    </source>
</evidence>
<dbReference type="EC" id="2.5.1.75" evidence="10"/>
<dbReference type="InterPro" id="IPR027417">
    <property type="entry name" value="P-loop_NTPase"/>
</dbReference>
<comment type="function">
    <text evidence="2 10 12">Catalyzes the transfer of a dimethylallyl group onto the adenine at position 37 in tRNAs that read codons beginning with uridine, leading to the formation of N6-(dimethylallyl)adenosine (i(6)A).</text>
</comment>